<accession>A0A6S7BYH9</accession>
<reference evidence="1 2" key="1">
    <citation type="submission" date="2020-04" db="EMBL/GenBank/DDBJ databases">
        <authorList>
            <person name="De Canck E."/>
        </authorList>
    </citation>
    <scope>NUCLEOTIDE SEQUENCE [LARGE SCALE GENOMIC DNA]</scope>
    <source>
        <strain evidence="1 2">LMG 28138</strain>
    </source>
</reference>
<dbReference type="Proteomes" id="UP000494115">
    <property type="component" value="Unassembled WGS sequence"/>
</dbReference>
<sequence length="68" mass="7651">MSISSIYEWGQQARGRASIRRVVPNRLPHSLVPPLAHDIGIDHLFDARHCVCHPYPGRTSCVDAMVQM</sequence>
<evidence type="ECO:0000313" key="1">
    <source>
        <dbReference type="EMBL" id="CAB3808446.1"/>
    </source>
</evidence>
<dbReference type="RefSeq" id="WP_175108509.1">
    <property type="nucleotide sequence ID" value="NZ_CADIKM010000133.1"/>
</dbReference>
<keyword evidence="2" id="KW-1185">Reference proteome</keyword>
<dbReference type="EMBL" id="CADIKM010000133">
    <property type="protein sequence ID" value="CAB3808446.1"/>
    <property type="molecule type" value="Genomic_DNA"/>
</dbReference>
<gene>
    <name evidence="1" type="ORF">LMG28138_06045</name>
</gene>
<protein>
    <submittedName>
        <fullName evidence="1">Uncharacterized protein</fullName>
    </submittedName>
</protein>
<evidence type="ECO:0000313" key="2">
    <source>
        <dbReference type="Proteomes" id="UP000494115"/>
    </source>
</evidence>
<dbReference type="AlphaFoldDB" id="A0A6S7BYH9"/>
<proteinExistence type="predicted"/>
<name>A0A6S7BYH9_9BURK</name>
<organism evidence="1 2">
    <name type="scientific">Pararobbsia alpina</name>
    <dbReference type="NCBI Taxonomy" id="621374"/>
    <lineage>
        <taxon>Bacteria</taxon>
        <taxon>Pseudomonadati</taxon>
        <taxon>Pseudomonadota</taxon>
        <taxon>Betaproteobacteria</taxon>
        <taxon>Burkholderiales</taxon>
        <taxon>Burkholderiaceae</taxon>
        <taxon>Pararobbsia</taxon>
    </lineage>
</organism>